<feature type="transmembrane region" description="Helical" evidence="1">
    <location>
        <begin position="192"/>
        <end position="218"/>
    </location>
</feature>
<reference evidence="2 3" key="1">
    <citation type="submission" date="2020-08" db="EMBL/GenBank/DDBJ databases">
        <title>Sequencing the genomes of 1000 actinobacteria strains.</title>
        <authorList>
            <person name="Klenk H.-P."/>
        </authorList>
    </citation>
    <scope>NUCLEOTIDE SEQUENCE [LARGE SCALE GENOMIC DNA]</scope>
    <source>
        <strain evidence="2 3">DSM 20419</strain>
    </source>
</reference>
<keyword evidence="1" id="KW-0472">Membrane</keyword>
<dbReference type="AlphaFoldDB" id="A0A7W4UKQ0"/>
<dbReference type="InterPro" id="IPR021315">
    <property type="entry name" value="Gap/Sap"/>
</dbReference>
<sequence>MTTELLLSLLGLALVDSLSAGTLLIPIFFLLAPGRIRLGRILTYIVTIASFYFLVGLVLTAGASVFLENAAAVLETPAAYTVQLVLGAGLLAVAILMPTKKKVPVGADLAQRGQDGQVAQGGVAHDAHDVQGTSADHEPAQGRLARWRERALGSGSPATVVVLALAAGLIELATMIPYLAAVGLLTGSGLGFGGSALLLAVYCTVMVVPALLLVFARVAARRAVEPPLRRLADWLSRNAAENTAWIIGIVGFLLLRDALSNSASFDFWPFNT</sequence>
<proteinExistence type="predicted"/>
<organism evidence="2 3">
    <name type="scientific">Pseudoclavibacter helvolus</name>
    <dbReference type="NCBI Taxonomy" id="255205"/>
    <lineage>
        <taxon>Bacteria</taxon>
        <taxon>Bacillati</taxon>
        <taxon>Actinomycetota</taxon>
        <taxon>Actinomycetes</taxon>
        <taxon>Micrococcales</taxon>
        <taxon>Microbacteriaceae</taxon>
        <taxon>Pseudoclavibacter</taxon>
    </lineage>
</organism>
<keyword evidence="1" id="KW-0812">Transmembrane</keyword>
<evidence type="ECO:0008006" key="4">
    <source>
        <dbReference type="Google" id="ProtNLM"/>
    </source>
</evidence>
<comment type="caution">
    <text evidence="2">The sequence shown here is derived from an EMBL/GenBank/DDBJ whole genome shotgun (WGS) entry which is preliminary data.</text>
</comment>
<evidence type="ECO:0000313" key="3">
    <source>
        <dbReference type="Proteomes" id="UP000545286"/>
    </source>
</evidence>
<evidence type="ECO:0000313" key="2">
    <source>
        <dbReference type="EMBL" id="MBB2956241.1"/>
    </source>
</evidence>
<dbReference type="EMBL" id="JACHWJ010000001">
    <property type="protein sequence ID" value="MBB2956241.1"/>
    <property type="molecule type" value="Genomic_DNA"/>
</dbReference>
<dbReference type="Pfam" id="PF11139">
    <property type="entry name" value="SfLAP"/>
    <property type="match status" value="1"/>
</dbReference>
<dbReference type="RefSeq" id="WP_183622662.1">
    <property type="nucleotide sequence ID" value="NZ_JACHWJ010000001.1"/>
</dbReference>
<keyword evidence="3" id="KW-1185">Reference proteome</keyword>
<evidence type="ECO:0000256" key="1">
    <source>
        <dbReference type="SAM" id="Phobius"/>
    </source>
</evidence>
<keyword evidence="1" id="KW-1133">Transmembrane helix</keyword>
<protein>
    <recommendedName>
        <fullName evidence="4">GAP family protein</fullName>
    </recommendedName>
</protein>
<dbReference type="Proteomes" id="UP000545286">
    <property type="component" value="Unassembled WGS sequence"/>
</dbReference>
<feature type="transmembrane region" description="Helical" evidence="1">
    <location>
        <begin position="78"/>
        <end position="97"/>
    </location>
</feature>
<accession>A0A7W4UKQ0</accession>
<gene>
    <name evidence="2" type="ORF">FHX72_000353</name>
</gene>
<feature type="transmembrane region" description="Helical" evidence="1">
    <location>
        <begin position="6"/>
        <end position="32"/>
    </location>
</feature>
<feature type="transmembrane region" description="Helical" evidence="1">
    <location>
        <begin position="158"/>
        <end position="180"/>
    </location>
</feature>
<name>A0A7W4UKQ0_9MICO</name>
<feature type="transmembrane region" description="Helical" evidence="1">
    <location>
        <begin position="44"/>
        <end position="66"/>
    </location>
</feature>